<dbReference type="EMBL" id="VFQX01000016">
    <property type="protein sequence ID" value="KAF0981249.1"/>
    <property type="molecule type" value="Genomic_DNA"/>
</dbReference>
<sequence length="276" mass="30679">MQVSTLIHALKLSSSLQPWVGIGDRLLHTFFSKTPMPLNQSSAIASGEWEVLNDGKCIPGLGIGYLKERVVAWYSLKGQLSGFGVQLHAELKQNQVVPGFWRQLSSNRYELDIATRDPSIACSGSFDSKGGVLGDRVLVAPYGMNTEIPLTDRLALSKNWTSGGCISGMGRHWGYDYLSRPHLSGHAATLMPVIPMYHDGFISAVLIFTQHPQEIYPLGQWEGPFIPWLFCKNFCSEDCMKHESSLSLFTTLHFLFHDAALNTCEDRCPSSSLKKR</sequence>
<organism evidence="1 2">
    <name type="scientific">Naegleria fowleri</name>
    <name type="common">Brain eating amoeba</name>
    <dbReference type="NCBI Taxonomy" id="5763"/>
    <lineage>
        <taxon>Eukaryota</taxon>
        <taxon>Discoba</taxon>
        <taxon>Heterolobosea</taxon>
        <taxon>Tetramitia</taxon>
        <taxon>Eutetramitia</taxon>
        <taxon>Vahlkampfiidae</taxon>
        <taxon>Naegleria</taxon>
    </lineage>
</organism>
<dbReference type="VEuPathDB" id="AmoebaDB:NF0098900"/>
<dbReference type="Proteomes" id="UP000444721">
    <property type="component" value="Unassembled WGS sequence"/>
</dbReference>
<comment type="caution">
    <text evidence="1">The sequence shown here is derived from an EMBL/GenBank/DDBJ whole genome shotgun (WGS) entry which is preliminary data.</text>
</comment>
<gene>
    <name evidence="1" type="ORF">FDP41_013037</name>
</gene>
<protein>
    <submittedName>
        <fullName evidence="1">Uncharacterized protein</fullName>
    </submittedName>
</protein>
<proteinExistence type="predicted"/>
<dbReference type="OMA" id="YHISATF"/>
<dbReference type="VEuPathDB" id="AmoebaDB:NfTy_078500"/>
<dbReference type="GeneID" id="68120252"/>
<dbReference type="VEuPathDB" id="AmoebaDB:FDP41_013037"/>
<evidence type="ECO:0000313" key="1">
    <source>
        <dbReference type="EMBL" id="KAF0981249.1"/>
    </source>
</evidence>
<keyword evidence="2" id="KW-1185">Reference proteome</keyword>
<reference evidence="1 2" key="1">
    <citation type="journal article" date="2019" name="Sci. Rep.">
        <title>Nanopore sequencing improves the draft genome of the human pathogenic amoeba Naegleria fowleri.</title>
        <authorList>
            <person name="Liechti N."/>
            <person name="Schurch N."/>
            <person name="Bruggmann R."/>
            <person name="Wittwer M."/>
        </authorList>
    </citation>
    <scope>NUCLEOTIDE SEQUENCE [LARGE SCALE GENOMIC DNA]</scope>
    <source>
        <strain evidence="1 2">ATCC 30894</strain>
    </source>
</reference>
<evidence type="ECO:0000313" key="2">
    <source>
        <dbReference type="Proteomes" id="UP000444721"/>
    </source>
</evidence>
<dbReference type="OrthoDB" id="10375615at2759"/>
<accession>A0A6A5C7I1</accession>
<name>A0A6A5C7I1_NAEFO</name>
<dbReference type="RefSeq" id="XP_044565962.1">
    <property type="nucleotide sequence ID" value="XM_044703623.1"/>
</dbReference>
<dbReference type="AlphaFoldDB" id="A0A6A5C7I1"/>